<proteinExistence type="predicted"/>
<organism evidence="3 4">
    <name type="scientific">Hirsutella minnesotensis 3608</name>
    <dbReference type="NCBI Taxonomy" id="1043627"/>
    <lineage>
        <taxon>Eukaryota</taxon>
        <taxon>Fungi</taxon>
        <taxon>Dikarya</taxon>
        <taxon>Ascomycota</taxon>
        <taxon>Pezizomycotina</taxon>
        <taxon>Sordariomycetes</taxon>
        <taxon>Hypocreomycetidae</taxon>
        <taxon>Hypocreales</taxon>
        <taxon>Ophiocordycipitaceae</taxon>
        <taxon>Hirsutella</taxon>
    </lineage>
</organism>
<keyword evidence="4" id="KW-1185">Reference proteome</keyword>
<dbReference type="EMBL" id="KQ030525">
    <property type="protein sequence ID" value="KJZ74541.1"/>
    <property type="molecule type" value="Genomic_DNA"/>
</dbReference>
<accession>A0A0F7ZJM4</accession>
<evidence type="ECO:0000256" key="1">
    <source>
        <dbReference type="SAM" id="MobiDB-lite"/>
    </source>
</evidence>
<evidence type="ECO:0000313" key="3">
    <source>
        <dbReference type="EMBL" id="KJZ74541.1"/>
    </source>
</evidence>
<gene>
    <name evidence="3" type="ORF">HIM_06137</name>
</gene>
<sequence>MVRLIAIAALALAALPAALSAADDPQGSQPADTGNIEMPTPEEIQKTKDEVLQLFKDILDEAMRPEQEPGSDEKPEAISNPSGLPDQPQPSGLPNQPQPSGPPNQPQTNPEKKPDSDEKQEA</sequence>
<keyword evidence="2" id="KW-0732">Signal</keyword>
<dbReference type="AlphaFoldDB" id="A0A0F7ZJM4"/>
<evidence type="ECO:0000313" key="4">
    <source>
        <dbReference type="Proteomes" id="UP000054481"/>
    </source>
</evidence>
<name>A0A0F7ZJM4_9HYPO</name>
<feature type="region of interest" description="Disordered" evidence="1">
    <location>
        <begin position="19"/>
        <end position="45"/>
    </location>
</feature>
<feature type="region of interest" description="Disordered" evidence="1">
    <location>
        <begin position="58"/>
        <end position="122"/>
    </location>
</feature>
<feature type="compositionally biased region" description="Pro residues" evidence="1">
    <location>
        <begin position="96"/>
        <end position="105"/>
    </location>
</feature>
<dbReference type="Proteomes" id="UP000054481">
    <property type="component" value="Unassembled WGS sequence"/>
</dbReference>
<protein>
    <submittedName>
        <fullName evidence="3">Uncharacterized protein</fullName>
    </submittedName>
</protein>
<evidence type="ECO:0000256" key="2">
    <source>
        <dbReference type="SAM" id="SignalP"/>
    </source>
</evidence>
<feature type="compositionally biased region" description="Basic and acidic residues" evidence="1">
    <location>
        <begin position="110"/>
        <end position="122"/>
    </location>
</feature>
<feature type="signal peptide" evidence="2">
    <location>
        <begin position="1"/>
        <end position="21"/>
    </location>
</feature>
<feature type="compositionally biased region" description="Basic and acidic residues" evidence="1">
    <location>
        <begin position="58"/>
        <end position="76"/>
    </location>
</feature>
<feature type="chain" id="PRO_5002526266" evidence="2">
    <location>
        <begin position="22"/>
        <end position="122"/>
    </location>
</feature>
<reference evidence="3 4" key="1">
    <citation type="journal article" date="2014" name="Genome Biol. Evol.">
        <title>Comparative genomics and transcriptomics analyses reveal divergent lifestyle features of nematode endoparasitic fungus Hirsutella minnesotensis.</title>
        <authorList>
            <person name="Lai Y."/>
            <person name="Liu K."/>
            <person name="Zhang X."/>
            <person name="Zhang X."/>
            <person name="Li K."/>
            <person name="Wang N."/>
            <person name="Shu C."/>
            <person name="Wu Y."/>
            <person name="Wang C."/>
            <person name="Bushley K.E."/>
            <person name="Xiang M."/>
            <person name="Liu X."/>
        </authorList>
    </citation>
    <scope>NUCLEOTIDE SEQUENCE [LARGE SCALE GENOMIC DNA]</scope>
    <source>
        <strain evidence="3 4">3608</strain>
    </source>
</reference>